<dbReference type="SUPFAM" id="SSF54928">
    <property type="entry name" value="RNA-binding domain, RBD"/>
    <property type="match status" value="1"/>
</dbReference>
<evidence type="ECO:0000313" key="2">
    <source>
        <dbReference type="EMBL" id="KFO32538.1"/>
    </source>
</evidence>
<accession>A0A091DPY2</accession>
<dbReference type="GO" id="GO:0003676">
    <property type="term" value="F:nucleic acid binding"/>
    <property type="evidence" value="ECO:0007669"/>
    <property type="project" value="InterPro"/>
</dbReference>
<reference evidence="2 3" key="1">
    <citation type="submission" date="2013-11" db="EMBL/GenBank/DDBJ databases">
        <title>The Damaraland mole rat (Fukomys damarensis) genome and evolution of African mole rats.</title>
        <authorList>
            <person name="Gladyshev V.N."/>
            <person name="Fang X."/>
        </authorList>
    </citation>
    <scope>NUCLEOTIDE SEQUENCE [LARGE SCALE GENOMIC DNA]</scope>
    <source>
        <tissue evidence="2">Liver</tissue>
    </source>
</reference>
<dbReference type="STRING" id="885580.ENSFDAP00000011984"/>
<feature type="compositionally biased region" description="Low complexity" evidence="1">
    <location>
        <begin position="111"/>
        <end position="127"/>
    </location>
</feature>
<dbReference type="AlphaFoldDB" id="A0A091DPY2"/>
<dbReference type="Gene3D" id="3.30.70.330">
    <property type="match status" value="1"/>
</dbReference>
<dbReference type="InterPro" id="IPR035979">
    <property type="entry name" value="RBD_domain_sf"/>
</dbReference>
<sequence length="160" mass="19252">MSRYLRPPNTSLFVRNVADDTSVQNFPSPLTFSTFEDVRDAEDALHNLDRKWICGRQIEIQFAQGDRKTPNQMKAKEGRNVYSSSRYDDYDRYRRSRSRSYERRRSRSRSFDYNYRRSYSPRNSRPTGRPRRSRSHSDNDRPNCSWNTQYSSAYYTSRKI</sequence>
<evidence type="ECO:0000256" key="1">
    <source>
        <dbReference type="SAM" id="MobiDB-lite"/>
    </source>
</evidence>
<proteinExistence type="predicted"/>
<dbReference type="EMBL" id="KN122157">
    <property type="protein sequence ID" value="KFO32538.1"/>
    <property type="molecule type" value="Genomic_DNA"/>
</dbReference>
<organism evidence="2 3">
    <name type="scientific">Fukomys damarensis</name>
    <name type="common">Damaraland mole rat</name>
    <name type="synonym">Cryptomys damarensis</name>
    <dbReference type="NCBI Taxonomy" id="885580"/>
    <lineage>
        <taxon>Eukaryota</taxon>
        <taxon>Metazoa</taxon>
        <taxon>Chordata</taxon>
        <taxon>Craniata</taxon>
        <taxon>Vertebrata</taxon>
        <taxon>Euteleostomi</taxon>
        <taxon>Mammalia</taxon>
        <taxon>Eutheria</taxon>
        <taxon>Euarchontoglires</taxon>
        <taxon>Glires</taxon>
        <taxon>Rodentia</taxon>
        <taxon>Hystricomorpha</taxon>
        <taxon>Bathyergidae</taxon>
        <taxon>Fukomys</taxon>
    </lineage>
</organism>
<evidence type="ECO:0000313" key="3">
    <source>
        <dbReference type="Proteomes" id="UP000028990"/>
    </source>
</evidence>
<name>A0A091DPY2_FUKDA</name>
<feature type="region of interest" description="Disordered" evidence="1">
    <location>
        <begin position="65"/>
        <end position="148"/>
    </location>
</feature>
<gene>
    <name evidence="2" type="ORF">H920_06099</name>
</gene>
<keyword evidence="3" id="KW-1185">Reference proteome</keyword>
<feature type="compositionally biased region" description="Basic and acidic residues" evidence="1">
    <location>
        <begin position="65"/>
        <end position="79"/>
    </location>
</feature>
<feature type="compositionally biased region" description="Basic and acidic residues" evidence="1">
    <location>
        <begin position="86"/>
        <end position="103"/>
    </location>
</feature>
<dbReference type="Proteomes" id="UP000028990">
    <property type="component" value="Unassembled WGS sequence"/>
</dbReference>
<dbReference type="InterPro" id="IPR012677">
    <property type="entry name" value="Nucleotide-bd_a/b_plait_sf"/>
</dbReference>
<protein>
    <submittedName>
        <fullName evidence="2">Serine/arginine-rich splicing factor 10</fullName>
    </submittedName>
</protein>